<evidence type="ECO:0000313" key="8">
    <source>
        <dbReference type="EMBL" id="JAT54167.1"/>
    </source>
</evidence>
<reference evidence="7" key="1">
    <citation type="submission" date="2015-07" db="EMBL/GenBank/DDBJ databases">
        <title>Transcriptome Assembly of Anthurium amnicola.</title>
        <authorList>
            <person name="Suzuki J."/>
        </authorList>
    </citation>
    <scope>NUCLEOTIDE SEQUENCE</scope>
</reference>
<dbReference type="SUPFAM" id="SSF49764">
    <property type="entry name" value="HSP20-like chaperones"/>
    <property type="match status" value="1"/>
</dbReference>
<protein>
    <submittedName>
        <fullName evidence="7">Small heat shock protein C2</fullName>
    </submittedName>
</protein>
<dbReference type="CDD" id="cd06464">
    <property type="entry name" value="ACD_sHsps-like"/>
    <property type="match status" value="1"/>
</dbReference>
<evidence type="ECO:0000259" key="6">
    <source>
        <dbReference type="PROSITE" id="PS51203"/>
    </source>
</evidence>
<dbReference type="EMBL" id="GDJX01009393">
    <property type="protein sequence ID" value="JAT58543.1"/>
    <property type="molecule type" value="Transcribed_RNA"/>
</dbReference>
<accession>A0A1D1Y8W2</accession>
<dbReference type="EMBL" id="GDJX01013769">
    <property type="protein sequence ID" value="JAT54167.1"/>
    <property type="molecule type" value="Transcribed_RNA"/>
</dbReference>
<evidence type="ECO:0000259" key="5">
    <source>
        <dbReference type="PROSITE" id="PS01031"/>
    </source>
</evidence>
<name>A0A1D1Y8W2_9ARAE</name>
<dbReference type="InterPro" id="IPR007052">
    <property type="entry name" value="CS_dom"/>
</dbReference>
<organism evidence="7">
    <name type="scientific">Anthurium amnicola</name>
    <dbReference type="NCBI Taxonomy" id="1678845"/>
    <lineage>
        <taxon>Eukaryota</taxon>
        <taxon>Viridiplantae</taxon>
        <taxon>Streptophyta</taxon>
        <taxon>Embryophyta</taxon>
        <taxon>Tracheophyta</taxon>
        <taxon>Spermatophyta</taxon>
        <taxon>Magnoliopsida</taxon>
        <taxon>Liliopsida</taxon>
        <taxon>Araceae</taxon>
        <taxon>Pothoideae</taxon>
        <taxon>Potheae</taxon>
        <taxon>Anthurium</taxon>
    </lineage>
</organism>
<dbReference type="PANTHER" id="PTHR11527">
    <property type="entry name" value="HEAT-SHOCK PROTEIN 20 FAMILY MEMBER"/>
    <property type="match status" value="1"/>
</dbReference>
<dbReference type="Gene3D" id="2.60.40.790">
    <property type="match status" value="1"/>
</dbReference>
<dbReference type="EMBL" id="GDJX01016880">
    <property type="protein sequence ID" value="JAT51056.1"/>
    <property type="molecule type" value="Transcribed_RNA"/>
</dbReference>
<dbReference type="InterPro" id="IPR002068">
    <property type="entry name" value="A-crystallin/Hsp20_dom"/>
</dbReference>
<dbReference type="AlphaFoldDB" id="A0A1D1Y8W2"/>
<keyword evidence="1 7" id="KW-0346">Stress response</keyword>
<evidence type="ECO:0000256" key="1">
    <source>
        <dbReference type="ARBA" id="ARBA00023016"/>
    </source>
</evidence>
<gene>
    <name evidence="7" type="primary">hspC2_7</name>
    <name evidence="8" type="synonym">hspC2_1</name>
    <name evidence="9" type="synonym">hspC2_11</name>
    <name evidence="10" type="synonym">hspC2_9</name>
    <name evidence="8" type="ORF">g.87938</name>
    <name evidence="10" type="ORF">g.87941</name>
    <name evidence="7" type="ORF">g.87943</name>
    <name evidence="9" type="ORF">g.87948</name>
</gene>
<feature type="non-terminal residue" evidence="7">
    <location>
        <position position="1"/>
    </location>
</feature>
<sequence>TSLGISSTALPPTGDRARPHATQISLCFGDNFPVLLHACGGGRPRGRYLWKGTPPPRPRRLLLLLPDLAASSCYLIAPAAAASSTHPRSRAGGNWVGGRAGGERLEAPREGRGGEMGPREQASEIVRRRVSRIAGHFAGVEEDPAYPHRQLFPVSCSNTLDSMKRRCDNRLLFARQGSTSQACFMQQVSVTQCLKGGSCLQQNSPSNYSPCSGNRSSSREYCGEPLFARPAQAISIPNLKNHQPTTHECMPPSTEPPKFARPGSIPCEKMQILCHKTGQTSSSGGVEWSPRMDVAETGPYYVVTLELPGANVIDIKVEVDDKSLTVTGKRSAPRLRTEKCSENGSMTYHLREIFQGPYHVVWTLPADVDKDSVSAELLNGFLQITLPKMCERKVNANM</sequence>
<feature type="domain" description="CS" evidence="6">
    <location>
        <begin position="287"/>
        <end position="398"/>
    </location>
</feature>
<feature type="compositionally biased region" description="Basic and acidic residues" evidence="4">
    <location>
        <begin position="101"/>
        <end position="122"/>
    </location>
</feature>
<evidence type="ECO:0000256" key="2">
    <source>
        <dbReference type="PROSITE-ProRule" id="PRU00285"/>
    </source>
</evidence>
<evidence type="ECO:0000313" key="10">
    <source>
        <dbReference type="EMBL" id="JAT65643.1"/>
    </source>
</evidence>
<evidence type="ECO:0000256" key="4">
    <source>
        <dbReference type="SAM" id="MobiDB-lite"/>
    </source>
</evidence>
<evidence type="ECO:0000313" key="9">
    <source>
        <dbReference type="EMBL" id="JAT58543.1"/>
    </source>
</evidence>
<dbReference type="Pfam" id="PF00011">
    <property type="entry name" value="HSP20"/>
    <property type="match status" value="1"/>
</dbReference>
<comment type="similarity">
    <text evidence="2 3">Belongs to the small heat shock protein (HSP20) family.</text>
</comment>
<dbReference type="InterPro" id="IPR008978">
    <property type="entry name" value="HSP20-like_chaperone"/>
</dbReference>
<feature type="region of interest" description="Disordered" evidence="4">
    <location>
        <begin position="84"/>
        <end position="122"/>
    </location>
</feature>
<evidence type="ECO:0000313" key="7">
    <source>
        <dbReference type="EMBL" id="JAT51056.1"/>
    </source>
</evidence>
<proteinExistence type="inferred from homology"/>
<dbReference type="PROSITE" id="PS51203">
    <property type="entry name" value="CS"/>
    <property type="match status" value="1"/>
</dbReference>
<dbReference type="InterPro" id="IPR031107">
    <property type="entry name" value="Small_HSP"/>
</dbReference>
<dbReference type="PROSITE" id="PS01031">
    <property type="entry name" value="SHSP"/>
    <property type="match status" value="1"/>
</dbReference>
<dbReference type="EMBL" id="GDJX01002293">
    <property type="protein sequence ID" value="JAT65643.1"/>
    <property type="molecule type" value="Transcribed_RNA"/>
</dbReference>
<feature type="domain" description="SHSP" evidence="5">
    <location>
        <begin position="283"/>
        <end position="398"/>
    </location>
</feature>
<evidence type="ECO:0000256" key="3">
    <source>
        <dbReference type="RuleBase" id="RU003616"/>
    </source>
</evidence>